<organism evidence="1 2">
    <name type="scientific">Actinacidiphila oryziradicis</name>
    <dbReference type="NCBI Taxonomy" id="2571141"/>
    <lineage>
        <taxon>Bacteria</taxon>
        <taxon>Bacillati</taxon>
        <taxon>Actinomycetota</taxon>
        <taxon>Actinomycetes</taxon>
        <taxon>Kitasatosporales</taxon>
        <taxon>Streptomycetaceae</taxon>
        <taxon>Actinacidiphila</taxon>
    </lineage>
</organism>
<dbReference type="AlphaFoldDB" id="A0A4U0RPI0"/>
<evidence type="ECO:0000313" key="1">
    <source>
        <dbReference type="EMBL" id="TJZ97819.1"/>
    </source>
</evidence>
<comment type="caution">
    <text evidence="1">The sequence shown here is derived from an EMBL/GenBank/DDBJ whole genome shotgun (WGS) entry which is preliminary data.</text>
</comment>
<dbReference type="Proteomes" id="UP000305778">
    <property type="component" value="Unassembled WGS sequence"/>
</dbReference>
<proteinExistence type="predicted"/>
<accession>A0A4U0RPI0</accession>
<dbReference type="EMBL" id="SUMC01000140">
    <property type="protein sequence ID" value="TJZ97819.1"/>
    <property type="molecule type" value="Genomic_DNA"/>
</dbReference>
<gene>
    <name evidence="1" type="ORF">FCI23_49340</name>
</gene>
<protein>
    <submittedName>
        <fullName evidence="1">Uncharacterized protein</fullName>
    </submittedName>
</protein>
<dbReference type="OrthoDB" id="4551289at2"/>
<dbReference type="RefSeq" id="WP_136730524.1">
    <property type="nucleotide sequence ID" value="NZ_SUMC01000140.1"/>
</dbReference>
<reference evidence="1 2" key="1">
    <citation type="submission" date="2019-04" db="EMBL/GenBank/DDBJ databases">
        <title>Streptomyces oryziradicis sp. nov., a novel actinomycete isolated from rhizosphere soil of rice (Oryza sativa L.).</title>
        <authorList>
            <person name="Li C."/>
        </authorList>
    </citation>
    <scope>NUCLEOTIDE SEQUENCE [LARGE SCALE GENOMIC DNA]</scope>
    <source>
        <strain evidence="1 2">NEAU-C40</strain>
    </source>
</reference>
<name>A0A4U0RPI0_9ACTN</name>
<keyword evidence="2" id="KW-1185">Reference proteome</keyword>
<sequence>MQHTTAHPDRCAVPWGVCPDHGGTLRSSAGRSSWCTDLACLNTWNYDRLDAACPEKATHTVQAADGRYVVCTGHAIAARSQITDAQVLTGTPA</sequence>
<evidence type="ECO:0000313" key="2">
    <source>
        <dbReference type="Proteomes" id="UP000305778"/>
    </source>
</evidence>